<dbReference type="SUPFAM" id="SSF55961">
    <property type="entry name" value="Bet v1-like"/>
    <property type="match status" value="1"/>
</dbReference>
<keyword evidence="3" id="KW-0560">Oxidoreductase</keyword>
<dbReference type="PROSITE" id="PS51296">
    <property type="entry name" value="RIESKE"/>
    <property type="match status" value="1"/>
</dbReference>
<evidence type="ECO:0000256" key="1">
    <source>
        <dbReference type="ARBA" id="ARBA00022714"/>
    </source>
</evidence>
<reference evidence="7 8" key="1">
    <citation type="journal article" date="2017" name="Syst. Appl. Microbiol.">
        <title>Pseudomonas caspiana sp. nov., a citrus pathogen in the Pseudomonas syringae phylogenetic group.</title>
        <authorList>
            <person name="Busquets A."/>
            <person name="Gomila M."/>
            <person name="Beiki F."/>
            <person name="Mulet M."/>
            <person name="Rahimian H."/>
            <person name="Garcia-Valdes E."/>
            <person name="Lalucat J."/>
        </authorList>
    </citation>
    <scope>NUCLEOTIDE SEQUENCE [LARGE SCALE GENOMIC DNA]</scope>
    <source>
        <strain evidence="7 8">FBF102</strain>
    </source>
</reference>
<accession>A0A1Y3PGG3</accession>
<dbReference type="Gene3D" id="3.90.380.10">
    <property type="entry name" value="Naphthalene 1,2-dioxygenase Alpha Subunit, Chain A, domain 1"/>
    <property type="match status" value="1"/>
</dbReference>
<dbReference type="InterPro" id="IPR017941">
    <property type="entry name" value="Rieske_2Fe-2S"/>
</dbReference>
<keyword evidence="1" id="KW-0001">2Fe-2S</keyword>
<dbReference type="GO" id="GO:0046872">
    <property type="term" value="F:metal ion binding"/>
    <property type="evidence" value="ECO:0007669"/>
    <property type="project" value="UniProtKB-KW"/>
</dbReference>
<name>A0A1Y3PGG3_9PSED</name>
<dbReference type="OrthoDB" id="9769355at2"/>
<dbReference type="InterPro" id="IPR050584">
    <property type="entry name" value="Cholesterol_7-desaturase"/>
</dbReference>
<keyword evidence="4" id="KW-0408">Iron</keyword>
<evidence type="ECO:0000259" key="6">
    <source>
        <dbReference type="PROSITE" id="PS51296"/>
    </source>
</evidence>
<dbReference type="Pfam" id="PF19112">
    <property type="entry name" value="VanA_C"/>
    <property type="match status" value="1"/>
</dbReference>
<sequence>MNRLAQWWPVALSHELKNAPMACQVHDMPLVLFRADDGLAAALPDRCPHRFAPLSQGKVRDGHIECPYHGWRFAGDGRCTRVPGTDHVPSSKALLSSLACCEAHGLVWVCLSDQRPVDLPVAPAEHGQKLDTFWMTDQVQCSLQDAAENFLDGFHTHFVHAGWIRHDKQRQHITARVRPLDDGIEAIYSEEGKQSGLISRLFEGQRGKSMGRFRLPGLSEIEYRDGNDRLNLLVSAWMTPCADGQLRVFARVATARGKIPAVLKRAVLRQAFKVILRQDRQILEQVSANRRRFQQYPVMPLDGPQDLLGPGIRHLLEHGQPLDFEERTVDISL</sequence>
<feature type="domain" description="Rieske" evidence="6">
    <location>
        <begin position="7"/>
        <end position="109"/>
    </location>
</feature>
<evidence type="ECO:0000256" key="3">
    <source>
        <dbReference type="ARBA" id="ARBA00023002"/>
    </source>
</evidence>
<dbReference type="Pfam" id="PF00355">
    <property type="entry name" value="Rieske"/>
    <property type="match status" value="1"/>
</dbReference>
<gene>
    <name evidence="7" type="ORF">AUC60_01995</name>
</gene>
<dbReference type="GO" id="GO:0051537">
    <property type="term" value="F:2 iron, 2 sulfur cluster binding"/>
    <property type="evidence" value="ECO:0007669"/>
    <property type="project" value="UniProtKB-KW"/>
</dbReference>
<evidence type="ECO:0000256" key="2">
    <source>
        <dbReference type="ARBA" id="ARBA00022723"/>
    </source>
</evidence>
<keyword evidence="5" id="KW-0411">Iron-sulfur</keyword>
<dbReference type="GO" id="GO:0016491">
    <property type="term" value="F:oxidoreductase activity"/>
    <property type="evidence" value="ECO:0007669"/>
    <property type="project" value="UniProtKB-KW"/>
</dbReference>
<evidence type="ECO:0000313" key="8">
    <source>
        <dbReference type="Proteomes" id="UP000195440"/>
    </source>
</evidence>
<dbReference type="RefSeq" id="WP_087264408.1">
    <property type="nucleotide sequence ID" value="NZ_JBJGBV010000001.1"/>
</dbReference>
<dbReference type="EMBL" id="LOHF01000001">
    <property type="protein sequence ID" value="OUM75894.1"/>
    <property type="molecule type" value="Genomic_DNA"/>
</dbReference>
<proteinExistence type="predicted"/>
<dbReference type="PANTHER" id="PTHR21266">
    <property type="entry name" value="IRON-SULFUR DOMAIN CONTAINING PROTEIN"/>
    <property type="match status" value="1"/>
</dbReference>
<evidence type="ECO:0000313" key="7">
    <source>
        <dbReference type="EMBL" id="OUM75894.1"/>
    </source>
</evidence>
<organism evidence="7 8">
    <name type="scientific">Pseudomonas caspiana</name>
    <dbReference type="NCBI Taxonomy" id="1451454"/>
    <lineage>
        <taxon>Bacteria</taxon>
        <taxon>Pseudomonadati</taxon>
        <taxon>Pseudomonadota</taxon>
        <taxon>Gammaproteobacteria</taxon>
        <taxon>Pseudomonadales</taxon>
        <taxon>Pseudomonadaceae</taxon>
        <taxon>Pseudomonas</taxon>
    </lineage>
</organism>
<evidence type="ECO:0000256" key="5">
    <source>
        <dbReference type="ARBA" id="ARBA00023014"/>
    </source>
</evidence>
<dbReference type="Gene3D" id="2.102.10.10">
    <property type="entry name" value="Rieske [2Fe-2S] iron-sulphur domain"/>
    <property type="match status" value="1"/>
</dbReference>
<evidence type="ECO:0000256" key="4">
    <source>
        <dbReference type="ARBA" id="ARBA00023004"/>
    </source>
</evidence>
<dbReference type="PANTHER" id="PTHR21266:SF60">
    <property type="entry name" value="3-KETOSTEROID-9-ALPHA-MONOOXYGENASE, OXYGENASE COMPONENT"/>
    <property type="match status" value="1"/>
</dbReference>
<dbReference type="InterPro" id="IPR044043">
    <property type="entry name" value="VanA_C_cat"/>
</dbReference>
<dbReference type="SUPFAM" id="SSF50022">
    <property type="entry name" value="ISP domain"/>
    <property type="match status" value="1"/>
</dbReference>
<dbReference type="Proteomes" id="UP000195440">
    <property type="component" value="Unassembled WGS sequence"/>
</dbReference>
<comment type="caution">
    <text evidence="7">The sequence shown here is derived from an EMBL/GenBank/DDBJ whole genome shotgun (WGS) entry which is preliminary data.</text>
</comment>
<protein>
    <submittedName>
        <fullName evidence="7">(2Fe-2S)-binding protein</fullName>
    </submittedName>
</protein>
<dbReference type="AlphaFoldDB" id="A0A1Y3PGG3"/>
<keyword evidence="8" id="KW-1185">Reference proteome</keyword>
<keyword evidence="2" id="KW-0479">Metal-binding</keyword>
<dbReference type="InterPro" id="IPR036922">
    <property type="entry name" value="Rieske_2Fe-2S_sf"/>
</dbReference>